<keyword evidence="2" id="KW-0812">Transmembrane</keyword>
<dbReference type="Gene3D" id="2.120.10.30">
    <property type="entry name" value="TolB, C-terminal domain"/>
    <property type="match status" value="2"/>
</dbReference>
<evidence type="ECO:0000313" key="3">
    <source>
        <dbReference type="EMBL" id="PJF36669.1"/>
    </source>
</evidence>
<dbReference type="Gene3D" id="1.25.40.10">
    <property type="entry name" value="Tetratricopeptide repeat domain"/>
    <property type="match status" value="1"/>
</dbReference>
<accession>A0A2M8PGI8</accession>
<gene>
    <name evidence="3" type="ORF">CUN49_04205</name>
</gene>
<dbReference type="Proteomes" id="UP000229681">
    <property type="component" value="Unassembled WGS sequence"/>
</dbReference>
<comment type="caution">
    <text evidence="3">The sequence shown here is derived from an EMBL/GenBank/DDBJ whole genome shotgun (WGS) entry which is preliminary data.</text>
</comment>
<feature type="compositionally biased region" description="Low complexity" evidence="1">
    <location>
        <begin position="86"/>
        <end position="116"/>
    </location>
</feature>
<feature type="region of interest" description="Disordered" evidence="1">
    <location>
        <begin position="80"/>
        <end position="123"/>
    </location>
</feature>
<dbReference type="InterPro" id="IPR011990">
    <property type="entry name" value="TPR-like_helical_dom_sf"/>
</dbReference>
<dbReference type="SUPFAM" id="SSF48452">
    <property type="entry name" value="TPR-like"/>
    <property type="match status" value="1"/>
</dbReference>
<dbReference type="Pfam" id="PF26550">
    <property type="entry name" value="Tricorn_2nd"/>
    <property type="match status" value="1"/>
</dbReference>
<dbReference type="InterPro" id="IPR011042">
    <property type="entry name" value="6-blade_b-propeller_TolB-like"/>
</dbReference>
<feature type="transmembrane region" description="Helical" evidence="2">
    <location>
        <begin position="128"/>
        <end position="150"/>
    </location>
</feature>
<sequence>MAQEELSKLLSEARKAMASGNKPLARQLLEQALTLDDNNVPAWLLLARVVDTPRERRICYENVLDIDPNNVEARRALENLRPSPPSSASLSTPRTPAQQPVKAPTKPAGATTPGTAEAWRSQRQSRTLSPLAVVIIAISVVAILIGLALLSNPEVIVGIITPPPTEAAIAQTLTPTGTATLPMVIVTVVPNPFAIPPTWTPSITPTLPPTETPTPTLPPLSTYTLLYIREVDGLPALFISRGDGSAARRLTPAGEPFTFPAWSPDGTRIAFTRLVDGREQIFVANADGSDAQMALEMPNTRARAVAWSPDGKAIAFSSDDVQVDDIFIYRFGEPATERITDGRGIETDPAWSPDGTKIAYAADPSGRGGSLQIFVRDLTKQGRDATVQLTSSGQNFSPAWSPDGSHIAYVSSQGRGSRIFVMRADGSNKRQITFGDSGAENRDPSWSPDGRYIFFSSTRNGNVLNLFSMTPDGGNITQITNFPENTYAPKVKP</sequence>
<dbReference type="EMBL" id="PGTM01000038">
    <property type="protein sequence ID" value="PJF36669.1"/>
    <property type="molecule type" value="Genomic_DNA"/>
</dbReference>
<evidence type="ECO:0000256" key="2">
    <source>
        <dbReference type="SAM" id="Phobius"/>
    </source>
</evidence>
<evidence type="ECO:0000313" key="4">
    <source>
        <dbReference type="Proteomes" id="UP000229681"/>
    </source>
</evidence>
<protein>
    <recommendedName>
        <fullName evidence="5">DUF5050 domain-containing protein</fullName>
    </recommendedName>
</protein>
<evidence type="ECO:0008006" key="5">
    <source>
        <dbReference type="Google" id="ProtNLM"/>
    </source>
</evidence>
<proteinExistence type="predicted"/>
<reference evidence="3 4" key="1">
    <citation type="submission" date="2017-11" db="EMBL/GenBank/DDBJ databases">
        <title>Evolution of Phototrophy in the Chloroflexi Phylum Driven by Horizontal Gene Transfer.</title>
        <authorList>
            <person name="Ward L.M."/>
            <person name="Hemp J."/>
            <person name="Shih P.M."/>
            <person name="Mcglynn S.E."/>
            <person name="Fischer W."/>
        </authorList>
    </citation>
    <scope>NUCLEOTIDE SEQUENCE [LARGE SCALE GENOMIC DNA]</scope>
    <source>
        <strain evidence="3">JP3_13</strain>
    </source>
</reference>
<dbReference type="AlphaFoldDB" id="A0A2M8PGI8"/>
<keyword evidence="2" id="KW-1133">Transmembrane helix</keyword>
<name>A0A2M8PGI8_9CHLR</name>
<dbReference type="Gene3D" id="2.120.10.60">
    <property type="entry name" value="Tricorn protease N-terminal domain"/>
    <property type="match status" value="1"/>
</dbReference>
<dbReference type="SUPFAM" id="SSF82171">
    <property type="entry name" value="DPP6 N-terminal domain-like"/>
    <property type="match status" value="1"/>
</dbReference>
<evidence type="ECO:0000256" key="1">
    <source>
        <dbReference type="SAM" id="MobiDB-lite"/>
    </source>
</evidence>
<keyword evidence="2" id="KW-0472">Membrane</keyword>
<dbReference type="PANTHER" id="PTHR36842:SF1">
    <property type="entry name" value="PROTEIN TOLB"/>
    <property type="match status" value="1"/>
</dbReference>
<organism evidence="3 4">
    <name type="scientific">Candidatus Thermofonsia Clade 1 bacterium</name>
    <dbReference type="NCBI Taxonomy" id="2364210"/>
    <lineage>
        <taxon>Bacteria</taxon>
        <taxon>Bacillati</taxon>
        <taxon>Chloroflexota</taxon>
        <taxon>Candidatus Thermofontia</taxon>
        <taxon>Candidatus Thermofonsia Clade 1</taxon>
    </lineage>
</organism>
<dbReference type="PANTHER" id="PTHR36842">
    <property type="entry name" value="PROTEIN TOLB HOMOLOG"/>
    <property type="match status" value="1"/>
</dbReference>